<sequence length="170" mass="19187">MSPRIGLPTDVFGLNIVRALKGSFSLDSKLMDLQFEFVDGAHTSIDLLYDQNLKVLHIHGKWLNFTHMHRGSNCEFFRAIGEHPVDSDHGFVCDHVVQDLLETAFDELRIPFGLTHEGASCLRRNAVEYLRQTPRAVTLKVPTATNTLKVSWIGNESGILIRQFGANIHY</sequence>
<dbReference type="AlphaFoldDB" id="W9W285"/>
<accession>W9W285</accession>
<keyword evidence="2" id="KW-1185">Reference proteome</keyword>
<protein>
    <submittedName>
        <fullName evidence="1">Uncharacterized protein</fullName>
    </submittedName>
</protein>
<dbReference type="HOGENOM" id="CLU_1570471_0_0_1"/>
<evidence type="ECO:0000313" key="2">
    <source>
        <dbReference type="Proteomes" id="UP000019473"/>
    </source>
</evidence>
<dbReference type="GeneID" id="19177097"/>
<organism evidence="1 2">
    <name type="scientific">Cladophialophora yegresii CBS 114405</name>
    <dbReference type="NCBI Taxonomy" id="1182544"/>
    <lineage>
        <taxon>Eukaryota</taxon>
        <taxon>Fungi</taxon>
        <taxon>Dikarya</taxon>
        <taxon>Ascomycota</taxon>
        <taxon>Pezizomycotina</taxon>
        <taxon>Eurotiomycetes</taxon>
        <taxon>Chaetothyriomycetidae</taxon>
        <taxon>Chaetothyriales</taxon>
        <taxon>Herpotrichiellaceae</taxon>
        <taxon>Cladophialophora</taxon>
    </lineage>
</organism>
<reference evidence="1 2" key="1">
    <citation type="submission" date="2013-03" db="EMBL/GenBank/DDBJ databases">
        <title>The Genome Sequence of Cladophialophora yegresii CBS 114405.</title>
        <authorList>
            <consortium name="The Broad Institute Genomics Platform"/>
            <person name="Cuomo C."/>
            <person name="de Hoog S."/>
            <person name="Gorbushina A."/>
            <person name="Walker B."/>
            <person name="Young S.K."/>
            <person name="Zeng Q."/>
            <person name="Gargeya S."/>
            <person name="Fitzgerald M."/>
            <person name="Haas B."/>
            <person name="Abouelleil A."/>
            <person name="Allen A.W."/>
            <person name="Alvarado L."/>
            <person name="Arachchi H.M."/>
            <person name="Berlin A.M."/>
            <person name="Chapman S.B."/>
            <person name="Gainer-Dewar J."/>
            <person name="Goldberg J."/>
            <person name="Griggs A."/>
            <person name="Gujja S."/>
            <person name="Hansen M."/>
            <person name="Howarth C."/>
            <person name="Imamovic A."/>
            <person name="Ireland A."/>
            <person name="Larimer J."/>
            <person name="McCowan C."/>
            <person name="Murphy C."/>
            <person name="Pearson M."/>
            <person name="Poon T.W."/>
            <person name="Priest M."/>
            <person name="Roberts A."/>
            <person name="Saif S."/>
            <person name="Shea T."/>
            <person name="Sisk P."/>
            <person name="Sykes S."/>
            <person name="Wortman J."/>
            <person name="Nusbaum C."/>
            <person name="Birren B."/>
        </authorList>
    </citation>
    <scope>NUCLEOTIDE SEQUENCE [LARGE SCALE GENOMIC DNA]</scope>
    <source>
        <strain evidence="1 2">CBS 114405</strain>
    </source>
</reference>
<name>W9W285_9EURO</name>
<dbReference type="VEuPathDB" id="FungiDB:A1O7_02491"/>
<gene>
    <name evidence="1" type="ORF">A1O7_02491</name>
</gene>
<dbReference type="EMBL" id="AMGW01000002">
    <property type="protein sequence ID" value="EXJ62058.1"/>
    <property type="molecule type" value="Genomic_DNA"/>
</dbReference>
<comment type="caution">
    <text evidence="1">The sequence shown here is derived from an EMBL/GenBank/DDBJ whole genome shotgun (WGS) entry which is preliminary data.</text>
</comment>
<proteinExistence type="predicted"/>
<dbReference type="OrthoDB" id="5376140at2759"/>
<dbReference type="RefSeq" id="XP_007754712.1">
    <property type="nucleotide sequence ID" value="XM_007756522.1"/>
</dbReference>
<dbReference type="STRING" id="1182544.W9W285"/>
<dbReference type="Proteomes" id="UP000019473">
    <property type="component" value="Unassembled WGS sequence"/>
</dbReference>
<evidence type="ECO:0000313" key="1">
    <source>
        <dbReference type="EMBL" id="EXJ62058.1"/>
    </source>
</evidence>